<dbReference type="InterPro" id="IPR010980">
    <property type="entry name" value="Cyt_c/b562"/>
</dbReference>
<dbReference type="PROSITE" id="PS51257">
    <property type="entry name" value="PROKAR_LIPOPROTEIN"/>
    <property type="match status" value="1"/>
</dbReference>
<protein>
    <recommendedName>
        <fullName evidence="3">Cytochrome C</fullName>
    </recommendedName>
</protein>
<evidence type="ECO:0000313" key="2">
    <source>
        <dbReference type="Proteomes" id="UP000184147"/>
    </source>
</evidence>
<accession>A0A1M4ZVI8</accession>
<reference evidence="1 2" key="1">
    <citation type="submission" date="2016-11" db="EMBL/GenBank/DDBJ databases">
        <authorList>
            <person name="Jaros S."/>
            <person name="Januszkiewicz K."/>
            <person name="Wedrychowicz H."/>
        </authorList>
    </citation>
    <scope>NUCLEOTIDE SEQUENCE [LARGE SCALE GENOMIC DNA]</scope>
    <source>
        <strain evidence="1 2">DSM 25660</strain>
    </source>
</reference>
<dbReference type="SUPFAM" id="SSF47175">
    <property type="entry name" value="Cytochromes"/>
    <property type="match status" value="1"/>
</dbReference>
<organism evidence="1 2">
    <name type="scientific">Flavobacterium fontis</name>
    <dbReference type="NCBI Taxonomy" id="1124188"/>
    <lineage>
        <taxon>Bacteria</taxon>
        <taxon>Pseudomonadati</taxon>
        <taxon>Bacteroidota</taxon>
        <taxon>Flavobacteriia</taxon>
        <taxon>Flavobacteriales</taxon>
        <taxon>Flavobacteriaceae</taxon>
        <taxon>Flavobacterium</taxon>
    </lineage>
</organism>
<dbReference type="Proteomes" id="UP000184147">
    <property type="component" value="Unassembled WGS sequence"/>
</dbReference>
<dbReference type="GO" id="GO:0009055">
    <property type="term" value="F:electron transfer activity"/>
    <property type="evidence" value="ECO:0007669"/>
    <property type="project" value="InterPro"/>
</dbReference>
<dbReference type="AlphaFoldDB" id="A0A1M4ZVI8"/>
<dbReference type="EMBL" id="FQVQ01000005">
    <property type="protein sequence ID" value="SHF21606.1"/>
    <property type="molecule type" value="Genomic_DNA"/>
</dbReference>
<dbReference type="OrthoDB" id="982229at2"/>
<dbReference type="GO" id="GO:0005506">
    <property type="term" value="F:iron ion binding"/>
    <property type="evidence" value="ECO:0007669"/>
    <property type="project" value="InterPro"/>
</dbReference>
<dbReference type="GO" id="GO:0022900">
    <property type="term" value="P:electron transport chain"/>
    <property type="evidence" value="ECO:0007669"/>
    <property type="project" value="InterPro"/>
</dbReference>
<sequence>MKQIILSFLVGMALLSCQQKETPKAEKKDTITKEACEKPKTVKDEDGFEMYQMTEMAALMEQMYVDNKRLRERIIKGESVGSFPEHYLKIHTAAMTDPSENDAFFKARAKAYIEAQKQLYADPKNAKAHFNAGIDACVQCHEQKCGGPLVRIKKLYIP</sequence>
<evidence type="ECO:0008006" key="3">
    <source>
        <dbReference type="Google" id="ProtNLM"/>
    </source>
</evidence>
<dbReference type="GO" id="GO:0020037">
    <property type="term" value="F:heme binding"/>
    <property type="evidence" value="ECO:0007669"/>
    <property type="project" value="InterPro"/>
</dbReference>
<dbReference type="STRING" id="1124188.SAMN05444377_10527"/>
<evidence type="ECO:0000313" key="1">
    <source>
        <dbReference type="EMBL" id="SHF21606.1"/>
    </source>
</evidence>
<dbReference type="RefSeq" id="WP_083544766.1">
    <property type="nucleotide sequence ID" value="NZ_FQVQ01000005.1"/>
</dbReference>
<name>A0A1M4ZVI8_9FLAO</name>
<keyword evidence="2" id="KW-1185">Reference proteome</keyword>
<gene>
    <name evidence="1" type="ORF">SAMN05444377_10527</name>
</gene>
<proteinExistence type="predicted"/>